<evidence type="ECO:0000256" key="3">
    <source>
        <dbReference type="ARBA" id="ARBA00022448"/>
    </source>
</evidence>
<dbReference type="FunCoup" id="K0KIJ6">
    <property type="interactions" value="314"/>
</dbReference>
<evidence type="ECO:0000256" key="10">
    <source>
        <dbReference type="ARBA" id="ARBA00023136"/>
    </source>
</evidence>
<comment type="subunit">
    <text evidence="12">Component of the ubiquinol-cytochrome c oxidoreductase (cytochrome b-c1 complex, complex III, CIII), a multisubunit enzyme composed of 3 respiratory subunits cytochrome b, cytochrome c1 and Rieske protein, 2 core protein subunits, and additional low-molecular weight protein subunits.</text>
</comment>
<proteinExistence type="inferred from homology"/>
<dbReference type="SUPFAM" id="SSF81514">
    <property type="entry name" value="Subunit X (non-heme 7 kDa protein) of cytochrome bc1 complex (Ubiquinol-cytochrome c reductase)"/>
    <property type="match status" value="1"/>
</dbReference>
<accession>K0KIJ6</accession>
<comment type="subcellular location">
    <subcellularLocation>
        <location evidence="1 12">Mitochondrion inner membrane</location>
        <topology evidence="1 12">Single-pass membrane protein</topology>
    </subcellularLocation>
</comment>
<keyword evidence="6 12" id="KW-0999">Mitochondrion inner membrane</keyword>
<dbReference type="AlphaFoldDB" id="K0KIJ6"/>
<evidence type="ECO:0000313" key="14">
    <source>
        <dbReference type="Proteomes" id="UP000009328"/>
    </source>
</evidence>
<comment type="caution">
    <text evidence="13">The sequence shown here is derived from an EMBL/GenBank/DDBJ whole genome shotgun (WGS) entry which is preliminary data.</text>
</comment>
<comment type="function">
    <text evidence="12">Component of the ubiquinol-cytochrome c oxidoreductase, a multisubunit transmembrane complex that is part of the mitochondrial electron transport chain which drives oxidative phosphorylation. The complex plays an important role in the uptake of multiple carbon sources present in different host niches.</text>
</comment>
<protein>
    <recommendedName>
        <fullName evidence="11 12">Complex III subunit 9</fullName>
    </recommendedName>
</protein>
<dbReference type="GO" id="GO:0006122">
    <property type="term" value="P:mitochondrial electron transport, ubiquinol to cytochrome c"/>
    <property type="evidence" value="ECO:0007669"/>
    <property type="project" value="UniProtKB-UniRule"/>
</dbReference>
<evidence type="ECO:0000256" key="6">
    <source>
        <dbReference type="ARBA" id="ARBA00022792"/>
    </source>
</evidence>
<dbReference type="HOGENOM" id="CLU_171977_1_0_1"/>
<dbReference type="PANTHER" id="PTHR12980">
    <property type="entry name" value="UBIQUINOL-CYTOCHROME C REDUCTASE COMPLEX, SUBUNIT X"/>
    <property type="match status" value="1"/>
</dbReference>
<dbReference type="GO" id="GO:0005743">
    <property type="term" value="C:mitochondrial inner membrane"/>
    <property type="evidence" value="ECO:0007669"/>
    <property type="project" value="UniProtKB-SubCell"/>
</dbReference>
<dbReference type="STRING" id="1206466.K0KIJ6"/>
<dbReference type="FunFam" id="1.20.5.260:FF:000001">
    <property type="entry name" value="Cytochrome b-c1 complex subunit 9"/>
    <property type="match status" value="1"/>
</dbReference>
<dbReference type="InParanoid" id="K0KIJ6"/>
<reference evidence="13 14" key="1">
    <citation type="journal article" date="2012" name="Eukaryot. Cell">
        <title>Draft genome sequence of Wickerhamomyces ciferrii NRRL Y-1031 F-60-10.</title>
        <authorList>
            <person name="Schneider J."/>
            <person name="Andrea H."/>
            <person name="Blom J."/>
            <person name="Jaenicke S."/>
            <person name="Ruckert C."/>
            <person name="Schorsch C."/>
            <person name="Szczepanowski R."/>
            <person name="Farwick M."/>
            <person name="Goesmann A."/>
            <person name="Puhler A."/>
            <person name="Schaffer S."/>
            <person name="Tauch A."/>
            <person name="Kohler T."/>
            <person name="Brinkrolf K."/>
        </authorList>
    </citation>
    <scope>NUCLEOTIDE SEQUENCE [LARGE SCALE GENOMIC DNA]</scope>
    <source>
        <strain evidence="14">ATCC 14091 / BCRC 22168 / CBS 111 / JCM 3599 / NBRC 0793 / NRRL Y-1031 F-60-10</strain>
    </source>
</reference>
<evidence type="ECO:0000256" key="7">
    <source>
        <dbReference type="ARBA" id="ARBA00022982"/>
    </source>
</evidence>
<organism evidence="13 14">
    <name type="scientific">Wickerhamomyces ciferrii (strain ATCC 14091 / BCRC 22168 / CBS 111 / JCM 3599 / NBRC 0793 / NRRL Y-1031 F-60-10)</name>
    <name type="common">Yeast</name>
    <name type="synonym">Pichia ciferrii</name>
    <dbReference type="NCBI Taxonomy" id="1206466"/>
    <lineage>
        <taxon>Eukaryota</taxon>
        <taxon>Fungi</taxon>
        <taxon>Dikarya</taxon>
        <taxon>Ascomycota</taxon>
        <taxon>Saccharomycotina</taxon>
        <taxon>Saccharomycetes</taxon>
        <taxon>Phaffomycetales</taxon>
        <taxon>Wickerhamomycetaceae</taxon>
        <taxon>Wickerhamomyces</taxon>
    </lineage>
</organism>
<dbReference type="Proteomes" id="UP000009328">
    <property type="component" value="Unassembled WGS sequence"/>
</dbReference>
<keyword evidence="10 12" id="KW-0472">Membrane</keyword>
<evidence type="ECO:0000313" key="13">
    <source>
        <dbReference type="EMBL" id="CCH41214.1"/>
    </source>
</evidence>
<keyword evidence="4 12" id="KW-0679">Respiratory chain</keyword>
<gene>
    <name evidence="13" type="ORF">BN7_751</name>
</gene>
<dbReference type="EMBL" id="CAIF01000013">
    <property type="protein sequence ID" value="CCH41214.1"/>
    <property type="molecule type" value="Genomic_DNA"/>
</dbReference>
<keyword evidence="8 12" id="KW-1133">Transmembrane helix</keyword>
<evidence type="ECO:0000256" key="8">
    <source>
        <dbReference type="ARBA" id="ARBA00022989"/>
    </source>
</evidence>
<comment type="similarity">
    <text evidence="2 12">Belongs to the UQCR10/QCR9 family.</text>
</comment>
<dbReference type="Pfam" id="PF05365">
    <property type="entry name" value="UCR_UQCRX_QCR9"/>
    <property type="match status" value="1"/>
</dbReference>
<evidence type="ECO:0000256" key="9">
    <source>
        <dbReference type="ARBA" id="ARBA00023128"/>
    </source>
</evidence>
<dbReference type="InterPro" id="IPR036656">
    <property type="entry name" value="QCR9_sf"/>
</dbReference>
<keyword evidence="14" id="KW-1185">Reference proteome</keyword>
<dbReference type="GO" id="GO:0045275">
    <property type="term" value="C:respiratory chain complex III"/>
    <property type="evidence" value="ECO:0007669"/>
    <property type="project" value="UniProtKB-UniRule"/>
</dbReference>
<name>K0KIJ6_WICCF</name>
<evidence type="ECO:0000256" key="5">
    <source>
        <dbReference type="ARBA" id="ARBA00022692"/>
    </source>
</evidence>
<dbReference type="InterPro" id="IPR008027">
    <property type="entry name" value="QCR9"/>
</dbReference>
<evidence type="ECO:0000256" key="12">
    <source>
        <dbReference type="RuleBase" id="RU368056"/>
    </source>
</evidence>
<evidence type="ECO:0000256" key="1">
    <source>
        <dbReference type="ARBA" id="ARBA00004434"/>
    </source>
</evidence>
<dbReference type="eggNOG" id="KOG3494">
    <property type="taxonomic scope" value="Eukaryota"/>
</dbReference>
<keyword evidence="7 12" id="KW-0249">Electron transport</keyword>
<dbReference type="Gene3D" id="1.20.5.260">
    <property type="entry name" value="Cytochrome b-c1 complex subunit 9"/>
    <property type="match status" value="1"/>
</dbReference>
<feature type="transmembrane region" description="Helical" evidence="12">
    <location>
        <begin position="17"/>
        <end position="41"/>
    </location>
</feature>
<dbReference type="PANTHER" id="PTHR12980:SF0">
    <property type="entry name" value="CYTOCHROME B-C1 COMPLEX SUBUNIT 9"/>
    <property type="match status" value="1"/>
</dbReference>
<keyword evidence="5 12" id="KW-0812">Transmembrane</keyword>
<evidence type="ECO:0000256" key="11">
    <source>
        <dbReference type="ARBA" id="ARBA00044247"/>
    </source>
</evidence>
<sequence>MSFYTNIYNSLIKRNSIFVGTIFAGAFAFQGFFDVAVTNFYENHNKGKLWKDIKGKYLEGGDDEEGDDEDDE</sequence>
<evidence type="ECO:0000256" key="4">
    <source>
        <dbReference type="ARBA" id="ARBA00022660"/>
    </source>
</evidence>
<keyword evidence="3 12" id="KW-0813">Transport</keyword>
<evidence type="ECO:0000256" key="2">
    <source>
        <dbReference type="ARBA" id="ARBA00007856"/>
    </source>
</evidence>
<keyword evidence="9 12" id="KW-0496">Mitochondrion</keyword>